<comment type="caution">
    <text evidence="1">The sequence shown here is derived from an EMBL/GenBank/DDBJ whole genome shotgun (WGS) entry which is preliminary data.</text>
</comment>
<evidence type="ECO:0000313" key="1">
    <source>
        <dbReference type="EMBL" id="OQX90886.1"/>
    </source>
</evidence>
<dbReference type="AlphaFoldDB" id="A0A1W9S2C3"/>
<reference evidence="2" key="1">
    <citation type="submission" date="2017-03" db="EMBL/GenBank/DDBJ databases">
        <title>Novel pathways for hydrocarbon cycling and metabolic interdependencies in hydrothermal sediment communities.</title>
        <authorList>
            <person name="Dombrowski N."/>
            <person name="Seitz K."/>
            <person name="Teske A."/>
            <person name="Baker B."/>
        </authorList>
    </citation>
    <scope>NUCLEOTIDE SEQUENCE [LARGE SCALE GENOMIC DNA]</scope>
</reference>
<gene>
    <name evidence="1" type="ORF">B6D57_01690</name>
</gene>
<dbReference type="Proteomes" id="UP000192611">
    <property type="component" value="Unassembled WGS sequence"/>
</dbReference>
<proteinExistence type="predicted"/>
<dbReference type="EMBL" id="NATQ01000022">
    <property type="protein sequence ID" value="OQX90886.1"/>
    <property type="molecule type" value="Genomic_DNA"/>
</dbReference>
<organism evidence="1 2">
    <name type="scientific">Candidatus Coatesbacteria bacterium 4484_99</name>
    <dbReference type="NCBI Taxonomy" id="1970774"/>
    <lineage>
        <taxon>Bacteria</taxon>
        <taxon>Candidatus Coatesiibacteriota</taxon>
    </lineage>
</organism>
<accession>A0A1W9S2C3</accession>
<sequence>MDNRRIVRPNILLKNNYCVLLLNSSCTEREVRYISDYLRNDIGAHLERVILVHDRVDRVGGQSEPGINFVIEIDKSKLIENISEYISENVSVVIDCLTTPLANWGFRKHLISRLLENGLTYVGPDLALFPNKSKVRGEKPTIMVYGYPDTFGLQPITTTIITILRTLGLNPCVVKTTKTGPSHPRVISTAKANSLKDLIRTLTQKNVEDHNLVIDSFIYNSIVVGCLAFGEGITGKPLHTYINDGIIISGDFEEDAIILEGYNTTKPIPQPDLSIMYLSHKSDYKPLDEFMLESMISKVDIFIFSDYPDTISKNRDISRVKKTIRSLYPRKPLIMDIKFIPFLTSNIENKNVLLIVSVRDKTDRNALSNFIRKKYKPKSLKILPFREKDDEYTVIHKHISEKRYNSLIIAYNLINIELLKLIPSRIDTGFLYYSIDHEDWRMVNKIAKLIKSSLDITHTQPL</sequence>
<evidence type="ECO:0000313" key="2">
    <source>
        <dbReference type="Proteomes" id="UP000192611"/>
    </source>
</evidence>
<protein>
    <submittedName>
        <fullName evidence="1">Uncharacterized protein</fullName>
    </submittedName>
</protein>
<name>A0A1W9S2C3_9BACT</name>